<feature type="transmembrane region" description="Helical" evidence="7">
    <location>
        <begin position="15"/>
        <end position="38"/>
    </location>
</feature>
<evidence type="ECO:0000256" key="1">
    <source>
        <dbReference type="ARBA" id="ARBA00004651"/>
    </source>
</evidence>
<sequence>MRFRINGKKYSPEGILLLLPALLLYGAVIVFPVCSTFYTSFFEWNGIKQQAYRFVGLENYRTFFHDYQTATAFKNVFMLAGTGVILTIPIAFFLATVINQRFRGLRLFKTFYFMPVVINRIAISLMFTFILYPKMGPVTVLLKELGIRGVNILGNYSTAMPAVCLIYMWCDAGFQMIVFSSGLAAIPDEIYEAAQIDGVSSFQKLRYITLPMMKSTFKIVLVFVFTGAFKMFDLVMGLTSGGPGGATEVPNTLLYNNAFTYSRLGYADSIAVVVVLICLAFSFVVNLVFRQRD</sequence>
<dbReference type="CDD" id="cd06261">
    <property type="entry name" value="TM_PBP2"/>
    <property type="match status" value="1"/>
</dbReference>
<evidence type="ECO:0000256" key="6">
    <source>
        <dbReference type="ARBA" id="ARBA00023136"/>
    </source>
</evidence>
<dbReference type="Gene3D" id="1.10.3720.10">
    <property type="entry name" value="MetI-like"/>
    <property type="match status" value="1"/>
</dbReference>
<comment type="caution">
    <text evidence="9">The sequence shown here is derived from an EMBL/GenBank/DDBJ whole genome shotgun (WGS) entry which is preliminary data.</text>
</comment>
<evidence type="ECO:0000313" key="10">
    <source>
        <dbReference type="Proteomes" id="UP000708338"/>
    </source>
</evidence>
<feature type="transmembrane region" description="Helical" evidence="7">
    <location>
        <begin position="110"/>
        <end position="132"/>
    </location>
</feature>
<evidence type="ECO:0000313" key="9">
    <source>
        <dbReference type="EMBL" id="MBT9812658.1"/>
    </source>
</evidence>
<keyword evidence="6 7" id="KW-0472">Membrane</keyword>
<dbReference type="RefSeq" id="WP_007869773.1">
    <property type="nucleotide sequence ID" value="NZ_CABJDD010000009.1"/>
</dbReference>
<feature type="domain" description="ABC transmembrane type-1" evidence="8">
    <location>
        <begin position="73"/>
        <end position="285"/>
    </location>
</feature>
<keyword evidence="4 7" id="KW-0812">Transmembrane</keyword>
<evidence type="ECO:0000256" key="5">
    <source>
        <dbReference type="ARBA" id="ARBA00022989"/>
    </source>
</evidence>
<evidence type="ECO:0000256" key="7">
    <source>
        <dbReference type="RuleBase" id="RU363032"/>
    </source>
</evidence>
<keyword evidence="5 7" id="KW-1133">Transmembrane helix</keyword>
<dbReference type="PROSITE" id="PS50928">
    <property type="entry name" value="ABC_TM1"/>
    <property type="match status" value="1"/>
</dbReference>
<evidence type="ECO:0000259" key="8">
    <source>
        <dbReference type="PROSITE" id="PS50928"/>
    </source>
</evidence>
<dbReference type="InterPro" id="IPR051393">
    <property type="entry name" value="ABC_transporter_permease"/>
</dbReference>
<organism evidence="9 10">
    <name type="scientific">Enterocloster citroniae</name>
    <dbReference type="NCBI Taxonomy" id="358743"/>
    <lineage>
        <taxon>Bacteria</taxon>
        <taxon>Bacillati</taxon>
        <taxon>Bacillota</taxon>
        <taxon>Clostridia</taxon>
        <taxon>Lachnospirales</taxon>
        <taxon>Lachnospiraceae</taxon>
        <taxon>Enterocloster</taxon>
    </lineage>
</organism>
<proteinExistence type="inferred from homology"/>
<feature type="transmembrane region" description="Helical" evidence="7">
    <location>
        <begin position="269"/>
        <end position="289"/>
    </location>
</feature>
<dbReference type="InterPro" id="IPR035906">
    <property type="entry name" value="MetI-like_sf"/>
</dbReference>
<reference evidence="9" key="1">
    <citation type="journal article" date="2021" name="Gut Microbes">
        <title>A synthetic consortium of 100 gut commensals modulates the composition and function in a colon model of the microbiome of elderly subjects.</title>
        <authorList>
            <person name="Perez M."/>
            <person name="Ntemiri A."/>
            <person name="Tan H."/>
            <person name="Harris H.M.B."/>
            <person name="Roager H.M."/>
            <person name="Ribiere C."/>
            <person name="O'Toole P.W."/>
        </authorList>
    </citation>
    <scope>NUCLEOTIDE SEQUENCE</scope>
    <source>
        <strain evidence="9">MCC335</strain>
    </source>
</reference>
<comment type="similarity">
    <text evidence="7">Belongs to the binding-protein-dependent transport system permease family.</text>
</comment>
<comment type="subcellular location">
    <subcellularLocation>
        <location evidence="1 7">Cell membrane</location>
        <topology evidence="1 7">Multi-pass membrane protein</topology>
    </subcellularLocation>
</comment>
<feature type="transmembrane region" description="Helical" evidence="7">
    <location>
        <begin position="76"/>
        <end position="98"/>
    </location>
</feature>
<keyword evidence="2 7" id="KW-0813">Transport</keyword>
<dbReference type="GO" id="GO:0005886">
    <property type="term" value="C:plasma membrane"/>
    <property type="evidence" value="ECO:0007669"/>
    <property type="project" value="UniProtKB-SubCell"/>
</dbReference>
<accession>A0AA41FJG1</accession>
<gene>
    <name evidence="9" type="ORF">GPL26_23975</name>
</gene>
<dbReference type="SUPFAM" id="SSF161098">
    <property type="entry name" value="MetI-like"/>
    <property type="match status" value="1"/>
</dbReference>
<dbReference type="AlphaFoldDB" id="A0AA41FJG1"/>
<dbReference type="Proteomes" id="UP000708338">
    <property type="component" value="Unassembled WGS sequence"/>
</dbReference>
<protein>
    <submittedName>
        <fullName evidence="9">ABC transporter permease subunit</fullName>
    </submittedName>
</protein>
<evidence type="ECO:0000256" key="3">
    <source>
        <dbReference type="ARBA" id="ARBA00022475"/>
    </source>
</evidence>
<dbReference type="Pfam" id="PF00528">
    <property type="entry name" value="BPD_transp_1"/>
    <property type="match status" value="1"/>
</dbReference>
<feature type="transmembrane region" description="Helical" evidence="7">
    <location>
        <begin position="152"/>
        <end position="170"/>
    </location>
</feature>
<dbReference type="InterPro" id="IPR000515">
    <property type="entry name" value="MetI-like"/>
</dbReference>
<evidence type="ECO:0000256" key="2">
    <source>
        <dbReference type="ARBA" id="ARBA00022448"/>
    </source>
</evidence>
<feature type="transmembrane region" description="Helical" evidence="7">
    <location>
        <begin position="215"/>
        <end position="232"/>
    </location>
</feature>
<name>A0AA41FJG1_9FIRM</name>
<keyword evidence="3" id="KW-1003">Cell membrane</keyword>
<dbReference type="GO" id="GO:0055085">
    <property type="term" value="P:transmembrane transport"/>
    <property type="evidence" value="ECO:0007669"/>
    <property type="project" value="InterPro"/>
</dbReference>
<dbReference type="EMBL" id="WQPS01000064">
    <property type="protein sequence ID" value="MBT9812658.1"/>
    <property type="molecule type" value="Genomic_DNA"/>
</dbReference>
<evidence type="ECO:0000256" key="4">
    <source>
        <dbReference type="ARBA" id="ARBA00022692"/>
    </source>
</evidence>
<dbReference type="PANTHER" id="PTHR30193:SF37">
    <property type="entry name" value="INNER MEMBRANE ABC TRANSPORTER PERMEASE PROTEIN YCJO"/>
    <property type="match status" value="1"/>
</dbReference>
<dbReference type="PANTHER" id="PTHR30193">
    <property type="entry name" value="ABC TRANSPORTER PERMEASE PROTEIN"/>
    <property type="match status" value="1"/>
</dbReference>